<evidence type="ECO:0000313" key="3">
    <source>
        <dbReference type="Proteomes" id="UP000831787"/>
    </source>
</evidence>
<feature type="compositionally biased region" description="Basic and acidic residues" evidence="1">
    <location>
        <begin position="20"/>
        <end position="31"/>
    </location>
</feature>
<organism evidence="2 3">
    <name type="scientific">Halobacillus salinarum</name>
    <dbReference type="NCBI Taxonomy" id="2932257"/>
    <lineage>
        <taxon>Bacteria</taxon>
        <taxon>Bacillati</taxon>
        <taxon>Bacillota</taxon>
        <taxon>Bacilli</taxon>
        <taxon>Bacillales</taxon>
        <taxon>Bacillaceae</taxon>
        <taxon>Halobacillus</taxon>
    </lineage>
</organism>
<feature type="compositionally biased region" description="Polar residues" evidence="1">
    <location>
        <begin position="33"/>
        <end position="47"/>
    </location>
</feature>
<dbReference type="EMBL" id="CP095073">
    <property type="protein sequence ID" value="UOQ43387.1"/>
    <property type="molecule type" value="Genomic_DNA"/>
</dbReference>
<keyword evidence="3" id="KW-1185">Reference proteome</keyword>
<gene>
    <name evidence="2" type="ORF">MUN89_15875</name>
</gene>
<dbReference type="RefSeq" id="WP_244708746.1">
    <property type="nucleotide sequence ID" value="NZ_CP095073.1"/>
</dbReference>
<accession>A0ABY4EG08</accession>
<name>A0ABY4EG08_9BACI</name>
<evidence type="ECO:0000256" key="1">
    <source>
        <dbReference type="SAM" id="MobiDB-lite"/>
    </source>
</evidence>
<dbReference type="Proteomes" id="UP000831787">
    <property type="component" value="Chromosome"/>
</dbReference>
<proteinExistence type="predicted"/>
<reference evidence="2 3" key="1">
    <citation type="submission" date="2022-04" db="EMBL/GenBank/DDBJ databases">
        <title>Halobacillus sp. isolated from saltern.</title>
        <authorList>
            <person name="Won M."/>
            <person name="Lee C.-M."/>
            <person name="Woen H.-Y."/>
            <person name="Kwon S.-W."/>
        </authorList>
    </citation>
    <scope>NUCLEOTIDE SEQUENCE [LARGE SCALE GENOMIC DNA]</scope>
    <source>
        <strain evidence="2 3">SSBR10-3</strain>
    </source>
</reference>
<evidence type="ECO:0000313" key="2">
    <source>
        <dbReference type="EMBL" id="UOQ43387.1"/>
    </source>
</evidence>
<sequence length="47" mass="5333">MKIKDLLFNSLAANKLATKKSPDHPKLEKSLPKQISSQRLKKLTSQE</sequence>
<protein>
    <submittedName>
        <fullName evidence="2">Uncharacterized protein</fullName>
    </submittedName>
</protein>
<feature type="region of interest" description="Disordered" evidence="1">
    <location>
        <begin position="19"/>
        <end position="47"/>
    </location>
</feature>